<reference evidence="2" key="2">
    <citation type="submission" date="2020-03" db="EMBL/GenBank/DDBJ databases">
        <title>The second near-complete assembly of the hexaploid bread wheat (Triticum aestivum) genome.</title>
        <authorList>
            <person name="Zimin A.V."/>
            <person name="Puiu D."/>
            <person name="Shumante A."/>
            <person name="Alonge M."/>
            <person name="Salzberg S.L."/>
        </authorList>
    </citation>
    <scope>NUCLEOTIDE SEQUENCE</scope>
    <source>
        <tissue evidence="2">Leaf</tissue>
    </source>
</reference>
<name>A0A9R1FU34_WHEAT</name>
<dbReference type="Proteomes" id="UP000815260">
    <property type="component" value="Chromosome 3D"/>
</dbReference>
<reference evidence="2" key="1">
    <citation type="journal article" date="2017" name="Gigascience">
        <title>The first near-complete assembly of the hexaploid bread wheat genome, Triticum aestivum.</title>
        <authorList>
            <person name="Zimin A.V."/>
            <person name="Puiu D."/>
            <person name="Hall R."/>
            <person name="Kingan S."/>
            <person name="Clavijo B.J."/>
            <person name="Salzberg S.L."/>
        </authorList>
    </citation>
    <scope>NUCLEOTIDE SEQUENCE</scope>
    <source>
        <tissue evidence="2">Leaf</tissue>
    </source>
</reference>
<proteinExistence type="predicted"/>
<gene>
    <name evidence="2" type="ORF">CFC21_045541</name>
</gene>
<sequence>GPGGGVHDGRARHRPRWLRRPHRV</sequence>
<feature type="region of interest" description="Disordered" evidence="1">
    <location>
        <begin position="1"/>
        <end position="24"/>
    </location>
</feature>
<protein>
    <submittedName>
        <fullName evidence="2">Uncharacterized protein</fullName>
    </submittedName>
</protein>
<feature type="non-terminal residue" evidence="2">
    <location>
        <position position="24"/>
    </location>
</feature>
<dbReference type="AlphaFoldDB" id="A0A9R1FU34"/>
<feature type="compositionally biased region" description="Basic residues" evidence="1">
    <location>
        <begin position="10"/>
        <end position="24"/>
    </location>
</feature>
<comment type="caution">
    <text evidence="2">The sequence shown here is derived from an EMBL/GenBank/DDBJ whole genome shotgun (WGS) entry which is preliminary data.</text>
</comment>
<accession>A0A9R1FU34</accession>
<dbReference type="EMBL" id="CM022219">
    <property type="protein sequence ID" value="KAF7034538.1"/>
    <property type="molecule type" value="Genomic_DNA"/>
</dbReference>
<feature type="non-terminal residue" evidence="2">
    <location>
        <position position="1"/>
    </location>
</feature>
<evidence type="ECO:0000313" key="2">
    <source>
        <dbReference type="EMBL" id="KAF7034538.1"/>
    </source>
</evidence>
<evidence type="ECO:0000256" key="1">
    <source>
        <dbReference type="SAM" id="MobiDB-lite"/>
    </source>
</evidence>
<organism evidence="2">
    <name type="scientific">Triticum aestivum</name>
    <name type="common">Wheat</name>
    <dbReference type="NCBI Taxonomy" id="4565"/>
    <lineage>
        <taxon>Eukaryota</taxon>
        <taxon>Viridiplantae</taxon>
        <taxon>Streptophyta</taxon>
        <taxon>Embryophyta</taxon>
        <taxon>Tracheophyta</taxon>
        <taxon>Spermatophyta</taxon>
        <taxon>Magnoliopsida</taxon>
        <taxon>Liliopsida</taxon>
        <taxon>Poales</taxon>
        <taxon>Poaceae</taxon>
        <taxon>BOP clade</taxon>
        <taxon>Pooideae</taxon>
        <taxon>Triticodae</taxon>
        <taxon>Triticeae</taxon>
        <taxon>Triticinae</taxon>
        <taxon>Triticum</taxon>
    </lineage>
</organism>